<proteinExistence type="predicted"/>
<evidence type="ECO:0000313" key="1">
    <source>
        <dbReference type="EMBL" id="SVE40326.1"/>
    </source>
</evidence>
<accession>A0A383D720</accession>
<reference evidence="1" key="1">
    <citation type="submission" date="2018-05" db="EMBL/GenBank/DDBJ databases">
        <authorList>
            <person name="Lanie J.A."/>
            <person name="Ng W.-L."/>
            <person name="Kazmierczak K.M."/>
            <person name="Andrzejewski T.M."/>
            <person name="Davidsen T.M."/>
            <person name="Wayne K.J."/>
            <person name="Tettelin H."/>
            <person name="Glass J.I."/>
            <person name="Rusch D."/>
            <person name="Podicherti R."/>
            <person name="Tsui H.-C.T."/>
            <person name="Winkler M.E."/>
        </authorList>
    </citation>
    <scope>NUCLEOTIDE SEQUENCE</scope>
</reference>
<dbReference type="AlphaFoldDB" id="A0A383D720"/>
<gene>
    <name evidence="1" type="ORF">METZ01_LOCUS493180</name>
</gene>
<organism evidence="1">
    <name type="scientific">marine metagenome</name>
    <dbReference type="NCBI Taxonomy" id="408172"/>
    <lineage>
        <taxon>unclassified sequences</taxon>
        <taxon>metagenomes</taxon>
        <taxon>ecological metagenomes</taxon>
    </lineage>
</organism>
<protein>
    <submittedName>
        <fullName evidence="1">Uncharacterized protein</fullName>
    </submittedName>
</protein>
<name>A0A383D720_9ZZZZ</name>
<dbReference type="EMBL" id="UINC01214891">
    <property type="protein sequence ID" value="SVE40326.1"/>
    <property type="molecule type" value="Genomic_DNA"/>
</dbReference>
<sequence>MTENVAWRLGGTNAAWVLRLFSGHRHAVDAHGR</sequence>
<feature type="non-terminal residue" evidence="1">
    <location>
        <position position="33"/>
    </location>
</feature>